<accession>A0ABN7ANC5</accession>
<dbReference type="EMBL" id="AP028912">
    <property type="protein sequence ID" value="BES93726.1"/>
    <property type="molecule type" value="Genomic_DNA"/>
</dbReference>
<dbReference type="InterPro" id="IPR029060">
    <property type="entry name" value="PIN-like_dom_sf"/>
</dbReference>
<sequence>MGIRGMETYLEKNNPQACYPVNVELLITRARNEGQSNTIVVDGMSCLQYIYADLPWLPSGQMKEYVEYLRDFVKRFTDLGAELVFFFDGPPARVKMTEWKRRRLNAINDLQEMLDQLARGVPSTRVEPQYSRHLPSNIGTMTCVLLKQFGCRVIKGIGECDEEIARFAYQNRCLAILGQDTDFVVYPGARHYWSIKNFDKHRMKTLEYSGARLASSLHLHYGHLPLLASLLGNDLIKREEIETFHRKLASRYCGSSKIWFQMNIQNVARFIKSYPPAMDQIMPHLPGLALEVFNDSSKWQLLKDSLISYDITQPPQDDIECSSGDEKWDAIMKMVRNVHLNGATSQLYGAVVRGIYNCSTCLEDYRLQDLPYNQVILKKMRQKIWGILLFEKPRNDEMAYGVWELAVSGPESLENYVFNPALSPRVHHPGLLALWNLDDRQSAMEDVRWALLSDAIDIHHNTIDTSSIPMRLMIFVLTMIYLMNEGLKVQLFELFALISSAVILDDYTTKMLKSLSSDVFDSRAARLYTLVTRSFGSTHLLNIACGYPISQSDANGYNYQDGKLFHYLYKRALQGSTVEQLCETRAKRVEEFKAIMRILPVDKAVIPA</sequence>
<name>A0ABN7ANC5_9HEMI</name>
<dbReference type="PANTHER" id="PTHR15976:SF17">
    <property type="entry name" value="CONSTITUTIVE COACTIVATOR OF PEROXISOME PROLIFERATOR-ACTIVATED RECEPTOR GAMMA"/>
    <property type="match status" value="1"/>
</dbReference>
<reference evidence="2 3" key="1">
    <citation type="submission" date="2023-09" db="EMBL/GenBank/DDBJ databases">
        <title>Nesidiocoris tenuis whole genome shotgun sequence.</title>
        <authorList>
            <person name="Shibata T."/>
            <person name="Shimoda M."/>
            <person name="Kobayashi T."/>
            <person name="Uehara T."/>
        </authorList>
    </citation>
    <scope>NUCLEOTIDE SEQUENCE [LARGE SCALE GENOMIC DNA]</scope>
    <source>
        <strain evidence="2 3">Japan</strain>
    </source>
</reference>
<comment type="similarity">
    <text evidence="1">Belongs to the constitutive coactivator of PPAR-gamma family.</text>
</comment>
<dbReference type="InterPro" id="IPR026784">
    <property type="entry name" value="Coact_PPARg"/>
</dbReference>
<evidence type="ECO:0000256" key="1">
    <source>
        <dbReference type="ARBA" id="ARBA00009495"/>
    </source>
</evidence>
<dbReference type="SUPFAM" id="SSF88723">
    <property type="entry name" value="PIN domain-like"/>
    <property type="match status" value="1"/>
</dbReference>
<keyword evidence="3" id="KW-1185">Reference proteome</keyword>
<dbReference type="Proteomes" id="UP001307889">
    <property type="component" value="Chromosome 4"/>
</dbReference>
<evidence type="ECO:0000313" key="3">
    <source>
        <dbReference type="Proteomes" id="UP001307889"/>
    </source>
</evidence>
<dbReference type="Gene3D" id="3.40.50.1010">
    <property type="entry name" value="5'-nuclease"/>
    <property type="match status" value="1"/>
</dbReference>
<proteinExistence type="inferred from homology"/>
<dbReference type="PANTHER" id="PTHR15976">
    <property type="entry name" value="CONSTITUTIVE COACTIVATOR OF PEROXISOME PROLIFERATOR-ACTIVATED RECEPTOR GAMMA"/>
    <property type="match status" value="1"/>
</dbReference>
<protein>
    <submittedName>
        <fullName evidence="2">Family with sequence similarity 120B</fullName>
    </submittedName>
</protein>
<evidence type="ECO:0000313" key="2">
    <source>
        <dbReference type="EMBL" id="BES93726.1"/>
    </source>
</evidence>
<gene>
    <name evidence="2" type="ORF">NTJ_06535</name>
</gene>
<organism evidence="2 3">
    <name type="scientific">Nesidiocoris tenuis</name>
    <dbReference type="NCBI Taxonomy" id="355587"/>
    <lineage>
        <taxon>Eukaryota</taxon>
        <taxon>Metazoa</taxon>
        <taxon>Ecdysozoa</taxon>
        <taxon>Arthropoda</taxon>
        <taxon>Hexapoda</taxon>
        <taxon>Insecta</taxon>
        <taxon>Pterygota</taxon>
        <taxon>Neoptera</taxon>
        <taxon>Paraneoptera</taxon>
        <taxon>Hemiptera</taxon>
        <taxon>Heteroptera</taxon>
        <taxon>Panheteroptera</taxon>
        <taxon>Cimicomorpha</taxon>
        <taxon>Miridae</taxon>
        <taxon>Dicyphina</taxon>
        <taxon>Nesidiocoris</taxon>
    </lineage>
</organism>